<evidence type="ECO:0000313" key="3">
    <source>
        <dbReference type="Proteomes" id="UP000278143"/>
    </source>
</evidence>
<evidence type="ECO:0008006" key="4">
    <source>
        <dbReference type="Google" id="ProtNLM"/>
    </source>
</evidence>
<sequence length="323" mass="36741">MPLPANNGFHGAMSTVQPEFVQRAGIGHAAGGSLTVTRDGQRPSATRPYQRSSRMLLPLSPQPLDPNLNVVLKIAAQGKEIQISGKYYPRMSFPTKSRKRHYVLRKRQGDFYIHARCYEDASPYMRELAFYKRIEEIKRKDGRSAKRLEALLLRPEGYGQARDQKIGCILYRQPAQYSELKNIVDNLDGGTADFQTVRHMPYVFSQLISAIALLNKHGIAYNYLTQKDILVASVRKGWKPVIMLTGFDKCTVLSDSIMTNGMNPYRGDLSITQSFIDNIMLSENNRYKFNYANNEAINPVEKKQFEHDYDGIREISPLSTSYS</sequence>
<organism evidence="2 3">
    <name type="scientific">Syncephalis pseudoplumigaleata</name>
    <dbReference type="NCBI Taxonomy" id="1712513"/>
    <lineage>
        <taxon>Eukaryota</taxon>
        <taxon>Fungi</taxon>
        <taxon>Fungi incertae sedis</taxon>
        <taxon>Zoopagomycota</taxon>
        <taxon>Zoopagomycotina</taxon>
        <taxon>Zoopagomycetes</taxon>
        <taxon>Zoopagales</taxon>
        <taxon>Piptocephalidaceae</taxon>
        <taxon>Syncephalis</taxon>
    </lineage>
</organism>
<accession>A0A4P9YTB0</accession>
<name>A0A4P9YTB0_9FUNG</name>
<gene>
    <name evidence="2" type="ORF">SYNPS1DRAFT_31370</name>
</gene>
<protein>
    <recommendedName>
        <fullName evidence="4">Protein kinase domain-containing protein</fullName>
    </recommendedName>
</protein>
<feature type="region of interest" description="Disordered" evidence="1">
    <location>
        <begin position="31"/>
        <end position="51"/>
    </location>
</feature>
<evidence type="ECO:0000256" key="1">
    <source>
        <dbReference type="SAM" id="MobiDB-lite"/>
    </source>
</evidence>
<dbReference type="Proteomes" id="UP000278143">
    <property type="component" value="Unassembled WGS sequence"/>
</dbReference>
<keyword evidence="3" id="KW-1185">Reference proteome</keyword>
<feature type="compositionally biased region" description="Polar residues" evidence="1">
    <location>
        <begin position="34"/>
        <end position="51"/>
    </location>
</feature>
<reference evidence="3" key="1">
    <citation type="journal article" date="2018" name="Nat. Microbiol.">
        <title>Leveraging single-cell genomics to expand the fungal tree of life.</title>
        <authorList>
            <person name="Ahrendt S.R."/>
            <person name="Quandt C.A."/>
            <person name="Ciobanu D."/>
            <person name="Clum A."/>
            <person name="Salamov A."/>
            <person name="Andreopoulos B."/>
            <person name="Cheng J.F."/>
            <person name="Woyke T."/>
            <person name="Pelin A."/>
            <person name="Henrissat B."/>
            <person name="Reynolds N.K."/>
            <person name="Benny G.L."/>
            <person name="Smith M.E."/>
            <person name="James T.Y."/>
            <person name="Grigoriev I.V."/>
        </authorList>
    </citation>
    <scope>NUCLEOTIDE SEQUENCE [LARGE SCALE GENOMIC DNA]</scope>
    <source>
        <strain evidence="3">Benny S71-1</strain>
    </source>
</reference>
<proteinExistence type="predicted"/>
<dbReference type="AlphaFoldDB" id="A0A4P9YTB0"/>
<evidence type="ECO:0000313" key="2">
    <source>
        <dbReference type="EMBL" id="RKP22948.1"/>
    </source>
</evidence>
<dbReference type="EMBL" id="KZ991467">
    <property type="protein sequence ID" value="RKP22948.1"/>
    <property type="molecule type" value="Genomic_DNA"/>
</dbReference>